<proteinExistence type="predicted"/>
<reference evidence="2 3" key="1">
    <citation type="submission" date="2019-04" db="EMBL/GenBank/DDBJ databases">
        <authorList>
            <person name="Feng G."/>
            <person name="Zhu H."/>
        </authorList>
    </citation>
    <scope>NUCLEOTIDE SEQUENCE [LARGE SCALE GENOMIC DNA]</scope>
    <source>
        <strain evidence="2 3">6HR-1</strain>
    </source>
</reference>
<protein>
    <submittedName>
        <fullName evidence="2">DUF3018 family protein</fullName>
    </submittedName>
</protein>
<dbReference type="Pfam" id="PF11455">
    <property type="entry name" value="MazE-like"/>
    <property type="match status" value="1"/>
</dbReference>
<dbReference type="EMBL" id="SRLB01000023">
    <property type="protein sequence ID" value="TGD95999.1"/>
    <property type="molecule type" value="Genomic_DNA"/>
</dbReference>
<organism evidence="2 3">
    <name type="scientific">Methylobacterium nonmethylotrophicum</name>
    <dbReference type="NCBI Taxonomy" id="1141884"/>
    <lineage>
        <taxon>Bacteria</taxon>
        <taxon>Pseudomonadati</taxon>
        <taxon>Pseudomonadota</taxon>
        <taxon>Alphaproteobacteria</taxon>
        <taxon>Hyphomicrobiales</taxon>
        <taxon>Methylobacteriaceae</taxon>
        <taxon>Methylobacterium</taxon>
    </lineage>
</organism>
<dbReference type="RefSeq" id="WP_135418199.1">
    <property type="nucleotide sequence ID" value="NZ_SRLB01000023.1"/>
</dbReference>
<dbReference type="InterPro" id="IPR021558">
    <property type="entry name" value="MazE-like"/>
</dbReference>
<evidence type="ECO:0000313" key="3">
    <source>
        <dbReference type="Proteomes" id="UP000297535"/>
    </source>
</evidence>
<feature type="region of interest" description="Disordered" evidence="1">
    <location>
        <begin position="1"/>
        <end position="21"/>
    </location>
</feature>
<evidence type="ECO:0000256" key="1">
    <source>
        <dbReference type="SAM" id="MobiDB-lite"/>
    </source>
</evidence>
<comment type="caution">
    <text evidence="2">The sequence shown here is derived from an EMBL/GenBank/DDBJ whole genome shotgun (WGS) entry which is preliminary data.</text>
</comment>
<dbReference type="Proteomes" id="UP000297535">
    <property type="component" value="Unassembled WGS sequence"/>
</dbReference>
<gene>
    <name evidence="2" type="ORF">EU555_25820</name>
</gene>
<dbReference type="AlphaFoldDB" id="A0A4Z0NK49"/>
<keyword evidence="3" id="KW-1185">Reference proteome</keyword>
<feature type="region of interest" description="Disordered" evidence="1">
    <location>
        <begin position="47"/>
        <end position="67"/>
    </location>
</feature>
<evidence type="ECO:0000313" key="2">
    <source>
        <dbReference type="EMBL" id="TGD95999.1"/>
    </source>
</evidence>
<sequence>MVQPKPSRPPRRASPAPGQRRIEVLVQDVHAPAFRLEAQRQAAAVAASRQAQDDQDFIGAVSSDAEE</sequence>
<accession>A0A4Z0NK49</accession>
<name>A0A4Z0NK49_9HYPH</name>